<name>A0A423JCY2_9PSED</name>
<evidence type="ECO:0000313" key="3">
    <source>
        <dbReference type="Proteomes" id="UP000283260"/>
    </source>
</evidence>
<dbReference type="EMBL" id="MOBL01000004">
    <property type="protein sequence ID" value="RON35556.1"/>
    <property type="molecule type" value="Genomic_DNA"/>
</dbReference>
<proteinExistence type="predicted"/>
<gene>
    <name evidence="2" type="ORF">BK661_04100</name>
</gene>
<dbReference type="AlphaFoldDB" id="A0A423JCY2"/>
<protein>
    <submittedName>
        <fullName evidence="2">Uncharacterized protein</fullName>
    </submittedName>
</protein>
<organism evidence="2 3">
    <name type="scientific">Pseudomonas frederiksbergensis</name>
    <dbReference type="NCBI Taxonomy" id="104087"/>
    <lineage>
        <taxon>Bacteria</taxon>
        <taxon>Pseudomonadati</taxon>
        <taxon>Pseudomonadota</taxon>
        <taxon>Gammaproteobacteria</taxon>
        <taxon>Pseudomonadales</taxon>
        <taxon>Pseudomonadaceae</taxon>
        <taxon>Pseudomonas</taxon>
    </lineage>
</organism>
<dbReference type="Proteomes" id="UP000283260">
    <property type="component" value="Unassembled WGS sequence"/>
</dbReference>
<comment type="caution">
    <text evidence="2">The sequence shown here is derived from an EMBL/GenBank/DDBJ whole genome shotgun (WGS) entry which is preliminary data.</text>
</comment>
<evidence type="ECO:0000313" key="2">
    <source>
        <dbReference type="EMBL" id="RON35556.1"/>
    </source>
</evidence>
<feature type="region of interest" description="Disordered" evidence="1">
    <location>
        <begin position="1"/>
        <end position="31"/>
    </location>
</feature>
<sequence>MAKQLIEGKNGRHAQHSGAQLEGRSIAAQVKDQPANGCARRNCQLDDRHHQAASRERPPNSHCVTQAAINHLYAICPDPCG</sequence>
<reference evidence="2 3" key="1">
    <citation type="submission" date="2016-10" db="EMBL/GenBank/DDBJ databases">
        <title>Comparative genome analysis of multiple Pseudomonas spp. focuses on biocontrol and plant growth promoting traits.</title>
        <authorList>
            <person name="Tao X.-Y."/>
            <person name="Taylor C.G."/>
        </authorList>
    </citation>
    <scope>NUCLEOTIDE SEQUENCE [LARGE SCALE GENOMIC DNA]</scope>
    <source>
        <strain evidence="2 3">94G2</strain>
    </source>
</reference>
<accession>A0A423JCY2</accession>
<evidence type="ECO:0000256" key="1">
    <source>
        <dbReference type="SAM" id="MobiDB-lite"/>
    </source>
</evidence>